<dbReference type="EMBL" id="CAJNNW010017911">
    <property type="protein sequence ID" value="CAE8661843.1"/>
    <property type="molecule type" value="Genomic_DNA"/>
</dbReference>
<keyword evidence="5 7" id="KW-0472">Membrane</keyword>
<feature type="domain" description="EF-hand" evidence="8">
    <location>
        <begin position="468"/>
        <end position="503"/>
    </location>
</feature>
<dbReference type="Gene3D" id="1.10.287.70">
    <property type="match status" value="1"/>
</dbReference>
<dbReference type="SUPFAM" id="SSF47473">
    <property type="entry name" value="EF-hand"/>
    <property type="match status" value="1"/>
</dbReference>
<evidence type="ECO:0000256" key="4">
    <source>
        <dbReference type="ARBA" id="ARBA00022989"/>
    </source>
</evidence>
<dbReference type="InterPro" id="IPR002048">
    <property type="entry name" value="EF_hand_dom"/>
</dbReference>
<feature type="transmembrane region" description="Helical" evidence="7">
    <location>
        <begin position="158"/>
        <end position="178"/>
    </location>
</feature>
<dbReference type="InterPro" id="IPR011992">
    <property type="entry name" value="EF-hand-dom_pair"/>
</dbReference>
<keyword evidence="2 7" id="KW-0812">Transmembrane</keyword>
<reference evidence="9" key="1">
    <citation type="submission" date="2021-02" db="EMBL/GenBank/DDBJ databases">
        <authorList>
            <person name="Dougan E. K."/>
            <person name="Rhodes N."/>
            <person name="Thang M."/>
            <person name="Chan C."/>
        </authorList>
    </citation>
    <scope>NUCLEOTIDE SEQUENCE</scope>
</reference>
<accession>A0A813J3X3</accession>
<dbReference type="InterPro" id="IPR043203">
    <property type="entry name" value="VGCC_Ca_Na"/>
</dbReference>
<keyword evidence="3" id="KW-0106">Calcium</keyword>
<dbReference type="SMART" id="SM00054">
    <property type="entry name" value="EFh"/>
    <property type="match status" value="2"/>
</dbReference>
<dbReference type="Proteomes" id="UP000626109">
    <property type="component" value="Unassembled WGS sequence"/>
</dbReference>
<feature type="transmembrane region" description="Helical" evidence="7">
    <location>
        <begin position="298"/>
        <end position="322"/>
    </location>
</feature>
<protein>
    <recommendedName>
        <fullName evidence="8">EF-hand domain-containing protein</fullName>
    </recommendedName>
</protein>
<evidence type="ECO:0000256" key="1">
    <source>
        <dbReference type="ARBA" id="ARBA00004141"/>
    </source>
</evidence>
<evidence type="ECO:0000313" key="10">
    <source>
        <dbReference type="Proteomes" id="UP000626109"/>
    </source>
</evidence>
<dbReference type="PANTHER" id="PTHR10037:SF62">
    <property type="entry name" value="SODIUM CHANNEL PROTEIN 60E"/>
    <property type="match status" value="1"/>
</dbReference>
<evidence type="ECO:0000256" key="6">
    <source>
        <dbReference type="SAM" id="MobiDB-lite"/>
    </source>
</evidence>
<gene>
    <name evidence="9" type="ORF">PGLA2088_LOCUS14678</name>
</gene>
<evidence type="ECO:0000256" key="3">
    <source>
        <dbReference type="ARBA" id="ARBA00022837"/>
    </source>
</evidence>
<evidence type="ECO:0000259" key="8">
    <source>
        <dbReference type="PROSITE" id="PS50222"/>
    </source>
</evidence>
<dbReference type="PANTHER" id="PTHR10037">
    <property type="entry name" value="VOLTAGE-GATED CATION CHANNEL CALCIUM AND SODIUM"/>
    <property type="match status" value="1"/>
</dbReference>
<name>A0A813J3X3_POLGL</name>
<dbReference type="PROSITE" id="PS50222">
    <property type="entry name" value="EF_HAND_2"/>
    <property type="match status" value="1"/>
</dbReference>
<dbReference type="Pfam" id="PF00520">
    <property type="entry name" value="Ion_trans"/>
    <property type="match status" value="1"/>
</dbReference>
<feature type="region of interest" description="Disordered" evidence="6">
    <location>
        <begin position="1"/>
        <end position="84"/>
    </location>
</feature>
<evidence type="ECO:0000313" key="9">
    <source>
        <dbReference type="EMBL" id="CAE8661843.1"/>
    </source>
</evidence>
<organism evidence="9 10">
    <name type="scientific">Polarella glacialis</name>
    <name type="common">Dinoflagellate</name>
    <dbReference type="NCBI Taxonomy" id="89957"/>
    <lineage>
        <taxon>Eukaryota</taxon>
        <taxon>Sar</taxon>
        <taxon>Alveolata</taxon>
        <taxon>Dinophyceae</taxon>
        <taxon>Suessiales</taxon>
        <taxon>Suessiaceae</taxon>
        <taxon>Polarella</taxon>
    </lineage>
</organism>
<keyword evidence="4 7" id="KW-1133">Transmembrane helix</keyword>
<dbReference type="InterPro" id="IPR018247">
    <property type="entry name" value="EF_Hand_1_Ca_BS"/>
</dbReference>
<feature type="transmembrane region" description="Helical" evidence="7">
    <location>
        <begin position="343"/>
        <end position="363"/>
    </location>
</feature>
<feature type="transmembrane region" description="Helical" evidence="7">
    <location>
        <begin position="184"/>
        <end position="205"/>
    </location>
</feature>
<dbReference type="GO" id="GO:0005509">
    <property type="term" value="F:calcium ion binding"/>
    <property type="evidence" value="ECO:0007669"/>
    <property type="project" value="InterPro"/>
</dbReference>
<evidence type="ECO:0000256" key="2">
    <source>
        <dbReference type="ARBA" id="ARBA00022692"/>
    </source>
</evidence>
<evidence type="ECO:0000256" key="7">
    <source>
        <dbReference type="SAM" id="Phobius"/>
    </source>
</evidence>
<dbReference type="InterPro" id="IPR005821">
    <property type="entry name" value="Ion_trans_dom"/>
</dbReference>
<dbReference type="Gene3D" id="1.20.120.350">
    <property type="entry name" value="Voltage-gated potassium channels. Chain C"/>
    <property type="match status" value="1"/>
</dbReference>
<dbReference type="CDD" id="cd00051">
    <property type="entry name" value="EFh"/>
    <property type="match status" value="1"/>
</dbReference>
<dbReference type="SUPFAM" id="SSF81324">
    <property type="entry name" value="Voltage-gated potassium channels"/>
    <property type="match status" value="1"/>
</dbReference>
<dbReference type="InterPro" id="IPR027359">
    <property type="entry name" value="Volt_channel_dom_sf"/>
</dbReference>
<dbReference type="AlphaFoldDB" id="A0A813J3X3"/>
<dbReference type="Pfam" id="PF13499">
    <property type="entry name" value="EF-hand_7"/>
    <property type="match status" value="1"/>
</dbReference>
<dbReference type="PROSITE" id="PS00018">
    <property type="entry name" value="EF_HAND_1"/>
    <property type="match status" value="2"/>
</dbReference>
<feature type="transmembrane region" description="Helical" evidence="7">
    <location>
        <begin position="375"/>
        <end position="400"/>
    </location>
</feature>
<dbReference type="Gene3D" id="1.10.238.10">
    <property type="entry name" value="EF-hand"/>
    <property type="match status" value="1"/>
</dbReference>
<dbReference type="GO" id="GO:0005248">
    <property type="term" value="F:voltage-gated sodium channel activity"/>
    <property type="evidence" value="ECO:0007669"/>
    <property type="project" value="TreeGrafter"/>
</dbReference>
<comment type="subcellular location">
    <subcellularLocation>
        <location evidence="1">Membrane</location>
        <topology evidence="1">Multi-pass membrane protein</topology>
    </subcellularLocation>
</comment>
<comment type="caution">
    <text evidence="9">The sequence shown here is derived from an EMBL/GenBank/DDBJ whole genome shotgun (WGS) entry which is preliminary data.</text>
</comment>
<dbReference type="GO" id="GO:0001518">
    <property type="term" value="C:voltage-gated sodium channel complex"/>
    <property type="evidence" value="ECO:0007669"/>
    <property type="project" value="TreeGrafter"/>
</dbReference>
<evidence type="ECO:0000256" key="5">
    <source>
        <dbReference type="ARBA" id="ARBA00023136"/>
    </source>
</evidence>
<sequence length="623" mass="70719">MAGSVRALGSDRREGFVEEYNNRRHGAADTSAQADGGKRLVQLNAPPPMPSASNPVGLRSPQSPKPGAARPSGSRLQSILESLPGGGANSRAGYNLLRSDIEEEANEVAYSIQLEKRFLPEMPRPVFGVRQRSWLNMPVHDDETNTLEYHMAWVESNWFAGTSGGVIMINAIIIGWETDVESPWWFYVEQSLLSYFVFELFVRLLRHGCNFFRHEDDWVWNLFDFSIVMSGVFDQWMMPFLRSYIIKGESEGGGSSVGNLFMIMRMARLLRIVRLFRLVKIIRPLYELAMAVVESLQGMFWVLVFMMMTLYSVAILCTRLIGHGAILNREELEDPEIQSIQEMFSTVEASMFTLFGTVSGWSLMKFVPIFNVLPILRPFFVIFYIYSAWALLAVMTGVVSENMIAIRETMIKEDEQREEMRKTVITNLLIDLFREADADNSNTVSRAEFDGMLRSPDLVKKITSNTRMQVQDLKDLFDWLDHDGSGTITIDEFMAGFKWMNEPLRAKSLVKLQERLLGDMKSLETSVAQAVEKRVQEMGQKVAAPLTKVHAIAEQMQRMDVSLSGIRQSFKERAADLPTQQQLRDMESRLTGRLAQTISALQSIEVRARATLRRKSVAVPGQQ</sequence>
<proteinExistence type="predicted"/>
<feature type="compositionally biased region" description="Basic and acidic residues" evidence="6">
    <location>
        <begin position="9"/>
        <end position="22"/>
    </location>
</feature>